<protein>
    <submittedName>
        <fullName evidence="1">Uncharacterized protein</fullName>
    </submittedName>
</protein>
<name>A0A8G0KUF3_9FLAO</name>
<dbReference type="EMBL" id="CP067378">
    <property type="protein sequence ID" value="QYS89203.1"/>
    <property type="molecule type" value="Genomic_DNA"/>
</dbReference>
<sequence length="79" mass="8941">MKKGISVISGVTSPTVGEKMTYHISEWYPNTPLSEREKANVTWELFKKEAMEDLPPPMLRKKETAVLPLANLRQGKPTD</sequence>
<accession>A0A8G0KUF3</accession>
<gene>
    <name evidence="1" type="ORF">JJC05_01935</name>
</gene>
<evidence type="ECO:0000313" key="1">
    <source>
        <dbReference type="EMBL" id="QYS89203.1"/>
    </source>
</evidence>
<reference evidence="1" key="1">
    <citation type="submission" date="2020-12" db="EMBL/GenBank/DDBJ databases">
        <title>Genome sequencing of genetic groups of Flavobacterium columnare.</title>
        <authorList>
            <person name="Waldbieser G.C."/>
            <person name="Griffin M.J."/>
            <person name="LaFrentz B.R."/>
        </authorList>
    </citation>
    <scope>NUCLEOTIDE SEQUENCE</scope>
    <source>
        <strain evidence="1">90-106</strain>
    </source>
</reference>
<dbReference type="KEGG" id="fdv:JJC05_01935"/>
<organism evidence="1">
    <name type="scientific">Flavobacterium columnare</name>
    <dbReference type="NCBI Taxonomy" id="996"/>
    <lineage>
        <taxon>Bacteria</taxon>
        <taxon>Pseudomonadati</taxon>
        <taxon>Bacteroidota</taxon>
        <taxon>Flavobacteriia</taxon>
        <taxon>Flavobacteriales</taxon>
        <taxon>Flavobacteriaceae</taxon>
        <taxon>Flavobacterium</taxon>
    </lineage>
</organism>
<proteinExistence type="predicted"/>
<dbReference type="Proteomes" id="UP000824721">
    <property type="component" value="Chromosome"/>
</dbReference>
<dbReference type="AlphaFoldDB" id="A0A8G0KUF3"/>